<organism evidence="2 3">
    <name type="scientific">Macrostomum lignano</name>
    <dbReference type="NCBI Taxonomy" id="282301"/>
    <lineage>
        <taxon>Eukaryota</taxon>
        <taxon>Metazoa</taxon>
        <taxon>Spiralia</taxon>
        <taxon>Lophotrochozoa</taxon>
        <taxon>Platyhelminthes</taxon>
        <taxon>Rhabditophora</taxon>
        <taxon>Macrostomorpha</taxon>
        <taxon>Macrostomida</taxon>
        <taxon>Macrostomidae</taxon>
        <taxon>Macrostomum</taxon>
    </lineage>
</organism>
<evidence type="ECO:0000256" key="1">
    <source>
        <dbReference type="SAM" id="MobiDB-lite"/>
    </source>
</evidence>
<sequence length="111" mass="11749">VRWDVAGTVPRVFSVLKTRPTLDATSTSLSILALSAFNGRATVRAEIVGVDKHAQALSLAAVVSRGECGLKAPVQQQRPKRNDASVSPCRTPDEVSNRVRQPSAVTTAARG</sequence>
<protein>
    <submittedName>
        <fullName evidence="3">Transmembrane protein</fullName>
    </submittedName>
</protein>
<dbReference type="WBParaSite" id="maker-unitig_35741-snap-gene-0.1-mRNA-1">
    <property type="protein sequence ID" value="maker-unitig_35741-snap-gene-0.1-mRNA-1"/>
    <property type="gene ID" value="maker-unitig_35741-snap-gene-0.1"/>
</dbReference>
<name>A0A1I8FI96_9PLAT</name>
<feature type="compositionally biased region" description="Polar residues" evidence="1">
    <location>
        <begin position="98"/>
        <end position="111"/>
    </location>
</feature>
<evidence type="ECO:0000313" key="3">
    <source>
        <dbReference type="WBParaSite" id="maker-unitig_35741-snap-gene-0.1-mRNA-1"/>
    </source>
</evidence>
<proteinExistence type="predicted"/>
<dbReference type="Proteomes" id="UP000095280">
    <property type="component" value="Unplaced"/>
</dbReference>
<accession>A0A1I8FI96</accession>
<dbReference type="AlphaFoldDB" id="A0A1I8FI96"/>
<reference evidence="3" key="1">
    <citation type="submission" date="2016-11" db="UniProtKB">
        <authorList>
            <consortium name="WormBaseParasite"/>
        </authorList>
    </citation>
    <scope>IDENTIFICATION</scope>
</reference>
<feature type="region of interest" description="Disordered" evidence="1">
    <location>
        <begin position="73"/>
        <end position="111"/>
    </location>
</feature>
<keyword evidence="2" id="KW-1185">Reference proteome</keyword>
<evidence type="ECO:0000313" key="2">
    <source>
        <dbReference type="Proteomes" id="UP000095280"/>
    </source>
</evidence>